<dbReference type="PANTHER" id="PTHR43386:SF24">
    <property type="entry name" value="OLIGOPEPTIDE TRANSPORT SYSTEM PERMEASE PROTEIN AMID"/>
    <property type="match status" value="1"/>
</dbReference>
<feature type="transmembrane region" description="Helical" evidence="10">
    <location>
        <begin position="123"/>
        <end position="147"/>
    </location>
</feature>
<protein>
    <submittedName>
        <fullName evidence="12">Oligopeptide transport system permease protein</fullName>
    </submittedName>
</protein>
<evidence type="ECO:0000256" key="2">
    <source>
        <dbReference type="ARBA" id="ARBA00022448"/>
    </source>
</evidence>
<evidence type="ECO:0000256" key="5">
    <source>
        <dbReference type="ARBA" id="ARBA00022856"/>
    </source>
</evidence>
<feature type="transmembrane region" description="Helical" evidence="10">
    <location>
        <begin position="288"/>
        <end position="308"/>
    </location>
</feature>
<organism evidence="12 13">
    <name type="scientific">Tissierella praeacuta DSM 18095</name>
    <dbReference type="NCBI Taxonomy" id="1123404"/>
    <lineage>
        <taxon>Bacteria</taxon>
        <taxon>Bacillati</taxon>
        <taxon>Bacillota</taxon>
        <taxon>Tissierellia</taxon>
        <taxon>Tissierellales</taxon>
        <taxon>Tissierellaceae</taxon>
        <taxon>Tissierella</taxon>
    </lineage>
</organism>
<reference evidence="13" key="1">
    <citation type="submission" date="2016-11" db="EMBL/GenBank/DDBJ databases">
        <authorList>
            <person name="Varghese N."/>
            <person name="Submissions S."/>
        </authorList>
    </citation>
    <scope>NUCLEOTIDE SEQUENCE [LARGE SCALE GENOMIC DNA]</scope>
    <source>
        <strain evidence="13">DSM 18095</strain>
    </source>
</reference>
<evidence type="ECO:0000256" key="4">
    <source>
        <dbReference type="ARBA" id="ARBA00022692"/>
    </source>
</evidence>
<keyword evidence="7 10" id="KW-1133">Transmembrane helix</keyword>
<dbReference type="Proteomes" id="UP000184114">
    <property type="component" value="Unassembled WGS sequence"/>
</dbReference>
<evidence type="ECO:0000313" key="13">
    <source>
        <dbReference type="Proteomes" id="UP000184114"/>
    </source>
</evidence>
<keyword evidence="8 10" id="KW-0472">Membrane</keyword>
<dbReference type="InterPro" id="IPR025966">
    <property type="entry name" value="OppC_N"/>
</dbReference>
<dbReference type="InterPro" id="IPR035906">
    <property type="entry name" value="MetI-like_sf"/>
</dbReference>
<comment type="subcellular location">
    <subcellularLocation>
        <location evidence="1 10">Cell membrane</location>
        <topology evidence="1 10">Multi-pass membrane protein</topology>
    </subcellularLocation>
</comment>
<keyword evidence="13" id="KW-1185">Reference proteome</keyword>
<evidence type="ECO:0000256" key="9">
    <source>
        <dbReference type="ARBA" id="ARBA00024202"/>
    </source>
</evidence>
<dbReference type="GO" id="GO:0015031">
    <property type="term" value="P:protein transport"/>
    <property type="evidence" value="ECO:0007669"/>
    <property type="project" value="UniProtKB-KW"/>
</dbReference>
<dbReference type="InterPro" id="IPR050366">
    <property type="entry name" value="BP-dependent_transpt_permease"/>
</dbReference>
<proteinExistence type="inferred from homology"/>
<evidence type="ECO:0000256" key="7">
    <source>
        <dbReference type="ARBA" id="ARBA00022989"/>
    </source>
</evidence>
<evidence type="ECO:0000313" key="12">
    <source>
        <dbReference type="EMBL" id="SHE46714.1"/>
    </source>
</evidence>
<evidence type="ECO:0000259" key="11">
    <source>
        <dbReference type="PROSITE" id="PS50928"/>
    </source>
</evidence>
<dbReference type="PANTHER" id="PTHR43386">
    <property type="entry name" value="OLIGOPEPTIDE TRANSPORT SYSTEM PERMEASE PROTEIN APPC"/>
    <property type="match status" value="1"/>
</dbReference>
<dbReference type="GO" id="GO:0055085">
    <property type="term" value="P:transmembrane transport"/>
    <property type="evidence" value="ECO:0007669"/>
    <property type="project" value="InterPro"/>
</dbReference>
<evidence type="ECO:0000256" key="6">
    <source>
        <dbReference type="ARBA" id="ARBA00022927"/>
    </source>
</evidence>
<dbReference type="SUPFAM" id="SSF161098">
    <property type="entry name" value="MetI-like"/>
    <property type="match status" value="1"/>
</dbReference>
<sequence length="322" mass="36490">MGKGTVNKLTNSINEELFTFAEYDEEEAKRGGYSNYSYWRSTWKVFIQNKLAVFLLTLMCALLVFTIIQPYLPNQKIPTEIHINPDTKLPLSNNPPDSEFWFGTNSIGQDLWSRIWSGSRTSLLIGITVGIWEAIIGITIGAMWGYIRWLDRPITEIYNILSNIPQTIILVLMTYIMKPGLSTMIIAMGLTSWIEMARFVRNLTVIIRDREYNLASKCLGTPTRRIITKNLLPYLVSVIMLSVALSIPQTIGYEVFLTYIGLGLPVSIPSLGNLINEGRLLMMVPSQRYQLIFPSIIISLITISFYMMGNVFSDAADPKNHV</sequence>
<dbReference type="Pfam" id="PF12911">
    <property type="entry name" value="OppC_N"/>
    <property type="match status" value="1"/>
</dbReference>
<evidence type="ECO:0000256" key="8">
    <source>
        <dbReference type="ARBA" id="ARBA00023136"/>
    </source>
</evidence>
<dbReference type="CDD" id="cd06261">
    <property type="entry name" value="TM_PBP2"/>
    <property type="match status" value="1"/>
</dbReference>
<dbReference type="RefSeq" id="WP_072973358.1">
    <property type="nucleotide sequence ID" value="NZ_FQTY01000002.1"/>
</dbReference>
<accession>A0A1M4TQQ4</accession>
<dbReference type="STRING" id="1123404.SAMN02745784_00801"/>
<evidence type="ECO:0000256" key="3">
    <source>
        <dbReference type="ARBA" id="ARBA00022475"/>
    </source>
</evidence>
<comment type="similarity">
    <text evidence="9">Belongs to the binding-protein-dependent transport system permease family. OppBC subfamily.</text>
</comment>
<gene>
    <name evidence="12" type="ORF">SAMN02745784_00801</name>
</gene>
<keyword evidence="6" id="KW-0653">Protein transport</keyword>
<keyword evidence="5" id="KW-0571">Peptide transport</keyword>
<feature type="transmembrane region" description="Helical" evidence="10">
    <location>
        <begin position="51"/>
        <end position="72"/>
    </location>
</feature>
<evidence type="ECO:0000256" key="10">
    <source>
        <dbReference type="RuleBase" id="RU363032"/>
    </source>
</evidence>
<evidence type="ECO:0000256" key="1">
    <source>
        <dbReference type="ARBA" id="ARBA00004651"/>
    </source>
</evidence>
<name>A0A1M4TQQ4_9FIRM</name>
<dbReference type="Pfam" id="PF00528">
    <property type="entry name" value="BPD_transp_1"/>
    <property type="match status" value="1"/>
</dbReference>
<dbReference type="GeneID" id="90996357"/>
<dbReference type="GO" id="GO:0015833">
    <property type="term" value="P:peptide transport"/>
    <property type="evidence" value="ECO:0007669"/>
    <property type="project" value="UniProtKB-KW"/>
</dbReference>
<dbReference type="PROSITE" id="PS50928">
    <property type="entry name" value="ABC_TM1"/>
    <property type="match status" value="1"/>
</dbReference>
<dbReference type="Gene3D" id="1.10.3720.10">
    <property type="entry name" value="MetI-like"/>
    <property type="match status" value="1"/>
</dbReference>
<feature type="domain" description="ABC transmembrane type-1" evidence="11">
    <location>
        <begin position="123"/>
        <end position="309"/>
    </location>
</feature>
<keyword evidence="4 10" id="KW-0812">Transmembrane</keyword>
<keyword evidence="2 10" id="KW-0813">Transport</keyword>
<keyword evidence="3" id="KW-1003">Cell membrane</keyword>
<dbReference type="EMBL" id="FQTY01000002">
    <property type="protein sequence ID" value="SHE46714.1"/>
    <property type="molecule type" value="Genomic_DNA"/>
</dbReference>
<dbReference type="AlphaFoldDB" id="A0A1M4TQQ4"/>
<dbReference type="InterPro" id="IPR000515">
    <property type="entry name" value="MetI-like"/>
</dbReference>
<dbReference type="GO" id="GO:0005886">
    <property type="term" value="C:plasma membrane"/>
    <property type="evidence" value="ECO:0007669"/>
    <property type="project" value="UniProtKB-SubCell"/>
</dbReference>
<feature type="transmembrane region" description="Helical" evidence="10">
    <location>
        <begin position="231"/>
        <end position="251"/>
    </location>
</feature>